<feature type="signal peptide" evidence="1">
    <location>
        <begin position="1"/>
        <end position="23"/>
    </location>
</feature>
<dbReference type="AlphaFoldDB" id="A0AA38YJY7"/>
<proteinExistence type="predicted"/>
<dbReference type="Proteomes" id="UP001168098">
    <property type="component" value="Unassembled WGS sequence"/>
</dbReference>
<organism evidence="2 3">
    <name type="scientific">Vitis rotundifolia</name>
    <name type="common">Muscadine grape</name>
    <dbReference type="NCBI Taxonomy" id="103349"/>
    <lineage>
        <taxon>Eukaryota</taxon>
        <taxon>Viridiplantae</taxon>
        <taxon>Streptophyta</taxon>
        <taxon>Embryophyta</taxon>
        <taxon>Tracheophyta</taxon>
        <taxon>Spermatophyta</taxon>
        <taxon>Magnoliopsida</taxon>
        <taxon>eudicotyledons</taxon>
        <taxon>Gunneridae</taxon>
        <taxon>Pentapetalae</taxon>
        <taxon>rosids</taxon>
        <taxon>Vitales</taxon>
        <taxon>Vitaceae</taxon>
        <taxon>Viteae</taxon>
        <taxon>Vitis</taxon>
    </lineage>
</organism>
<sequence>MDALTTLVTPLSYVISFLRICSALDTITANQIIKDGETITSAGGSFELGFFSRPANSNKRYLGIWYNKVATGTVDGLPTENSHSLILIDPEF</sequence>
<protein>
    <submittedName>
        <fullName evidence="2">Uncharacterized protein</fullName>
    </submittedName>
</protein>
<comment type="caution">
    <text evidence="2">The sequence shown here is derived from an EMBL/GenBank/DDBJ whole genome shotgun (WGS) entry which is preliminary data.</text>
</comment>
<evidence type="ECO:0000256" key="1">
    <source>
        <dbReference type="SAM" id="SignalP"/>
    </source>
</evidence>
<reference evidence="2 3" key="1">
    <citation type="journal article" date="2023" name="BMC Biotechnol.">
        <title>Vitis rotundifolia cv Carlos genome sequencing.</title>
        <authorList>
            <person name="Huff M."/>
            <person name="Hulse-Kemp A."/>
            <person name="Scheffler B."/>
            <person name="Youngblood R."/>
            <person name="Simpson S."/>
            <person name="Babiker E."/>
            <person name="Staton M."/>
        </authorList>
    </citation>
    <scope>NUCLEOTIDE SEQUENCE [LARGE SCALE GENOMIC DNA]</scope>
    <source>
        <tissue evidence="2">Leaf</tissue>
    </source>
</reference>
<accession>A0AA38YJY7</accession>
<feature type="chain" id="PRO_5041358586" evidence="1">
    <location>
        <begin position="24"/>
        <end position="92"/>
    </location>
</feature>
<evidence type="ECO:0000313" key="3">
    <source>
        <dbReference type="Proteomes" id="UP001168098"/>
    </source>
</evidence>
<keyword evidence="3" id="KW-1185">Reference proteome</keyword>
<evidence type="ECO:0000313" key="2">
    <source>
        <dbReference type="EMBL" id="KAJ9671851.1"/>
    </source>
</evidence>
<gene>
    <name evidence="2" type="ORF">PVL29_025510</name>
</gene>
<keyword evidence="1" id="KW-0732">Signal</keyword>
<dbReference type="PANTHER" id="PTHR32444">
    <property type="entry name" value="BULB-TYPE LECTIN DOMAIN-CONTAINING PROTEIN"/>
    <property type="match status" value="1"/>
</dbReference>
<dbReference type="EMBL" id="JARBHA010000019">
    <property type="protein sequence ID" value="KAJ9671851.1"/>
    <property type="molecule type" value="Genomic_DNA"/>
</dbReference>
<dbReference type="PANTHER" id="PTHR32444:SF191">
    <property type="entry name" value="RECEPTOR-LIKE SERINE_THREONINE-PROTEIN KINASE"/>
    <property type="match status" value="1"/>
</dbReference>
<name>A0AA38YJY7_VITRO</name>